<evidence type="ECO:0008006" key="6">
    <source>
        <dbReference type="Google" id="ProtNLM"/>
    </source>
</evidence>
<dbReference type="EMBL" id="CP030144">
    <property type="protein sequence ID" value="AXR64104.1"/>
    <property type="molecule type" value="Genomic_DNA"/>
</dbReference>
<sequence length="76" mass="8299">MWVEYASAVSFRCNGIKEAIVVSQLLGTKSTASNSRVTACGLSPNPRGFVSGGEFPHLRKQLSFFQARTSVTRPEH</sequence>
<name>A0ABN5NUT3_9LEPT</name>
<evidence type="ECO:0000313" key="3">
    <source>
        <dbReference type="EMBL" id="AXR64104.1"/>
    </source>
</evidence>
<evidence type="ECO:0000313" key="2">
    <source>
        <dbReference type="EMBL" id="AXR64091.1"/>
    </source>
</evidence>
<protein>
    <recommendedName>
        <fullName evidence="6">DUF1564 family protein</fullName>
    </recommendedName>
</protein>
<reference evidence="4 5" key="2">
    <citation type="submission" date="2018-09" db="EMBL/GenBank/DDBJ databases">
        <title>Complete Genome sequences of three Leptospira mayottensis isolates obtained from Tenrecid mammals endemic to the Malagasy region.</title>
        <authorList>
            <person name="Cordonin C."/>
            <person name="Toty C."/>
        </authorList>
    </citation>
    <scope>NUCLEOTIDE SEQUENCE [LARGE SCALE GENOMIC DNA]</scope>
    <source>
        <strain evidence="4 5">MDI222</strain>
    </source>
</reference>
<gene>
    <name evidence="1" type="ORF">DQM28_07425</name>
    <name evidence="2" type="ORF">DQM28_07505</name>
    <name evidence="3" type="ORF">DQM28_07585</name>
    <name evidence="4" type="ORF">DQM28_07660</name>
</gene>
<organism evidence="4 5">
    <name type="scientific">Leptospira mayottensis</name>
    <dbReference type="NCBI Taxonomy" id="1137606"/>
    <lineage>
        <taxon>Bacteria</taxon>
        <taxon>Pseudomonadati</taxon>
        <taxon>Spirochaetota</taxon>
        <taxon>Spirochaetia</taxon>
        <taxon>Leptospirales</taxon>
        <taxon>Leptospiraceae</taxon>
        <taxon>Leptospira</taxon>
    </lineage>
</organism>
<evidence type="ECO:0000313" key="5">
    <source>
        <dbReference type="Proteomes" id="UP000258889"/>
    </source>
</evidence>
<reference evidence="4" key="1">
    <citation type="submission" date="2018-06" db="EMBL/GenBank/DDBJ databases">
        <authorList>
            <person name="Tortosa P."/>
        </authorList>
    </citation>
    <scope>NUCLEOTIDE SEQUENCE</scope>
    <source>
        <strain evidence="4">MDI222</strain>
    </source>
</reference>
<proteinExistence type="predicted"/>
<evidence type="ECO:0000313" key="1">
    <source>
        <dbReference type="EMBL" id="AXR64078.1"/>
    </source>
</evidence>
<accession>A0ABN5NUT3</accession>
<evidence type="ECO:0000313" key="4">
    <source>
        <dbReference type="EMBL" id="AXR64117.1"/>
    </source>
</evidence>
<keyword evidence="5" id="KW-1185">Reference proteome</keyword>
<dbReference type="EMBL" id="CP030144">
    <property type="protein sequence ID" value="AXR64091.1"/>
    <property type="molecule type" value="Genomic_DNA"/>
</dbReference>
<dbReference type="EMBL" id="CP030144">
    <property type="protein sequence ID" value="AXR64117.1"/>
    <property type="molecule type" value="Genomic_DNA"/>
</dbReference>
<dbReference type="Proteomes" id="UP000258889">
    <property type="component" value="Chromosome i"/>
</dbReference>
<dbReference type="EMBL" id="CP030144">
    <property type="protein sequence ID" value="AXR64078.1"/>
    <property type="molecule type" value="Genomic_DNA"/>
</dbReference>